<gene>
    <name evidence="2" type="ORF">CHARACLAT_020542</name>
</gene>
<keyword evidence="1" id="KW-0732">Signal</keyword>
<keyword evidence="3" id="KW-1185">Reference proteome</keyword>
<feature type="signal peptide" evidence="1">
    <location>
        <begin position="1"/>
        <end position="17"/>
    </location>
</feature>
<dbReference type="Proteomes" id="UP001352852">
    <property type="component" value="Unassembled WGS sequence"/>
</dbReference>
<dbReference type="EMBL" id="JAHUTJ010051126">
    <property type="protein sequence ID" value="MED6284578.1"/>
    <property type="molecule type" value="Genomic_DNA"/>
</dbReference>
<proteinExistence type="predicted"/>
<evidence type="ECO:0000313" key="2">
    <source>
        <dbReference type="EMBL" id="MED6284578.1"/>
    </source>
</evidence>
<feature type="chain" id="PRO_5047456334" evidence="1">
    <location>
        <begin position="18"/>
        <end position="106"/>
    </location>
</feature>
<sequence>MLPDLVLLLSYLFGSQACHHQVQDAQLPTSPPSNELFTFGKHRPSIQELTSPPGLPFLPATWTFHQSHPEFLIHVIPLLNKNLQLHLSPESFCMWVKKIGKTMTMS</sequence>
<evidence type="ECO:0000256" key="1">
    <source>
        <dbReference type="SAM" id="SignalP"/>
    </source>
</evidence>
<name>A0ABU7EE95_9TELE</name>
<protein>
    <submittedName>
        <fullName evidence="2">Uncharacterized protein</fullName>
    </submittedName>
</protein>
<evidence type="ECO:0000313" key="3">
    <source>
        <dbReference type="Proteomes" id="UP001352852"/>
    </source>
</evidence>
<comment type="caution">
    <text evidence="2">The sequence shown here is derived from an EMBL/GenBank/DDBJ whole genome shotgun (WGS) entry which is preliminary data.</text>
</comment>
<accession>A0ABU7EE95</accession>
<organism evidence="2 3">
    <name type="scientific">Characodon lateralis</name>
    <dbReference type="NCBI Taxonomy" id="208331"/>
    <lineage>
        <taxon>Eukaryota</taxon>
        <taxon>Metazoa</taxon>
        <taxon>Chordata</taxon>
        <taxon>Craniata</taxon>
        <taxon>Vertebrata</taxon>
        <taxon>Euteleostomi</taxon>
        <taxon>Actinopterygii</taxon>
        <taxon>Neopterygii</taxon>
        <taxon>Teleostei</taxon>
        <taxon>Neoteleostei</taxon>
        <taxon>Acanthomorphata</taxon>
        <taxon>Ovalentaria</taxon>
        <taxon>Atherinomorphae</taxon>
        <taxon>Cyprinodontiformes</taxon>
        <taxon>Goodeidae</taxon>
        <taxon>Characodon</taxon>
    </lineage>
</organism>
<reference evidence="2 3" key="1">
    <citation type="submission" date="2021-06" db="EMBL/GenBank/DDBJ databases">
        <authorList>
            <person name="Palmer J.M."/>
        </authorList>
    </citation>
    <scope>NUCLEOTIDE SEQUENCE [LARGE SCALE GENOMIC DNA]</scope>
    <source>
        <strain evidence="2 3">CL_MEX2019</strain>
        <tissue evidence="2">Muscle</tissue>
    </source>
</reference>